<dbReference type="Proteomes" id="UP000670947">
    <property type="component" value="Unassembled WGS sequence"/>
</dbReference>
<feature type="domain" description="NIPSNAP" evidence="1">
    <location>
        <begin position="3"/>
        <end position="103"/>
    </location>
</feature>
<dbReference type="SUPFAM" id="SSF54909">
    <property type="entry name" value="Dimeric alpha+beta barrel"/>
    <property type="match status" value="1"/>
</dbReference>
<protein>
    <submittedName>
        <fullName evidence="2">NIPSNAP family protein</fullName>
    </submittedName>
</protein>
<evidence type="ECO:0000313" key="2">
    <source>
        <dbReference type="EMBL" id="MBO7743007.1"/>
    </source>
</evidence>
<name>A0ABS3W3Y3_9BACL</name>
<dbReference type="EMBL" id="JAGGDJ010000001">
    <property type="protein sequence ID" value="MBO7743007.1"/>
    <property type="molecule type" value="Genomic_DNA"/>
</dbReference>
<accession>A0ABS3W3Y3</accession>
<dbReference type="InterPro" id="IPR011008">
    <property type="entry name" value="Dimeric_a/b-barrel"/>
</dbReference>
<sequence>MLYELRMYDVTPGKMPALLDRFRDHAVDLFRKHGMTITQFWQDADEARNRLYYVVEHPDMEARNANYERFRNDPEWLEVRRTSELDGPLIQKQESLFMHQASFFHQS</sequence>
<evidence type="ECO:0000259" key="1">
    <source>
        <dbReference type="Pfam" id="PF07978"/>
    </source>
</evidence>
<dbReference type="InterPro" id="IPR012577">
    <property type="entry name" value="NIPSNAP"/>
</dbReference>
<reference evidence="2 3" key="1">
    <citation type="submission" date="2021-03" db="EMBL/GenBank/DDBJ databases">
        <title>Paenibacillus artemisicola MWE-103 whole genome sequence.</title>
        <authorList>
            <person name="Ham Y.J."/>
        </authorList>
    </citation>
    <scope>NUCLEOTIDE SEQUENCE [LARGE SCALE GENOMIC DNA]</scope>
    <source>
        <strain evidence="2 3">MWE-103</strain>
    </source>
</reference>
<dbReference type="Pfam" id="PF07978">
    <property type="entry name" value="NIPSNAP"/>
    <property type="match status" value="1"/>
</dbReference>
<gene>
    <name evidence="2" type="ORF">I8J29_02280</name>
</gene>
<organism evidence="2 3">
    <name type="scientific">Paenibacillus artemisiicola</name>
    <dbReference type="NCBI Taxonomy" id="1172618"/>
    <lineage>
        <taxon>Bacteria</taxon>
        <taxon>Bacillati</taxon>
        <taxon>Bacillota</taxon>
        <taxon>Bacilli</taxon>
        <taxon>Bacillales</taxon>
        <taxon>Paenibacillaceae</taxon>
        <taxon>Paenibacillus</taxon>
    </lineage>
</organism>
<proteinExistence type="predicted"/>
<keyword evidence="3" id="KW-1185">Reference proteome</keyword>
<comment type="caution">
    <text evidence="2">The sequence shown here is derived from an EMBL/GenBank/DDBJ whole genome shotgun (WGS) entry which is preliminary data.</text>
</comment>
<dbReference type="Gene3D" id="3.30.70.100">
    <property type="match status" value="1"/>
</dbReference>
<evidence type="ECO:0000313" key="3">
    <source>
        <dbReference type="Proteomes" id="UP000670947"/>
    </source>
</evidence>